<proteinExistence type="predicted"/>
<protein>
    <submittedName>
        <fullName evidence="2">Uncharacterized protein</fullName>
    </submittedName>
</protein>
<evidence type="ECO:0000313" key="2">
    <source>
        <dbReference type="EMBL" id="PON73182.1"/>
    </source>
</evidence>
<organism evidence="2 3">
    <name type="scientific">Parasponia andersonii</name>
    <name type="common">Sponia andersonii</name>
    <dbReference type="NCBI Taxonomy" id="3476"/>
    <lineage>
        <taxon>Eukaryota</taxon>
        <taxon>Viridiplantae</taxon>
        <taxon>Streptophyta</taxon>
        <taxon>Embryophyta</taxon>
        <taxon>Tracheophyta</taxon>
        <taxon>Spermatophyta</taxon>
        <taxon>Magnoliopsida</taxon>
        <taxon>eudicotyledons</taxon>
        <taxon>Gunneridae</taxon>
        <taxon>Pentapetalae</taxon>
        <taxon>rosids</taxon>
        <taxon>fabids</taxon>
        <taxon>Rosales</taxon>
        <taxon>Cannabaceae</taxon>
        <taxon>Parasponia</taxon>
    </lineage>
</organism>
<dbReference type="AlphaFoldDB" id="A0A2P5DIP4"/>
<keyword evidence="3" id="KW-1185">Reference proteome</keyword>
<gene>
    <name evidence="2" type="ORF">PanWU01x14_060230</name>
</gene>
<sequence>MPTTRRIQRVRFEVKRRSESLLAMKNPLRPLSLLWLGWTSPVAATGRRRLGAIRGSFAGGLRGWTTVGGELRRPYAFSREKPESERERESIEQREREENDRARGSVLWGSAIFQKLHINPQIFKSLSILSPKNCNLTFLHKIFVN</sequence>
<name>A0A2P5DIP4_PARAD</name>
<accession>A0A2P5DIP4</accession>
<evidence type="ECO:0000256" key="1">
    <source>
        <dbReference type="SAM" id="MobiDB-lite"/>
    </source>
</evidence>
<reference evidence="3" key="1">
    <citation type="submission" date="2016-06" db="EMBL/GenBank/DDBJ databases">
        <title>Parallel loss of symbiosis genes in relatives of nitrogen-fixing non-legume Parasponia.</title>
        <authorList>
            <person name="Van Velzen R."/>
            <person name="Holmer R."/>
            <person name="Bu F."/>
            <person name="Rutten L."/>
            <person name="Van Zeijl A."/>
            <person name="Liu W."/>
            <person name="Santuari L."/>
            <person name="Cao Q."/>
            <person name="Sharma T."/>
            <person name="Shen D."/>
            <person name="Roswanjaya Y."/>
            <person name="Wardhani T."/>
            <person name="Kalhor M.S."/>
            <person name="Jansen J."/>
            <person name="Van den Hoogen J."/>
            <person name="Gungor B."/>
            <person name="Hartog M."/>
            <person name="Hontelez J."/>
            <person name="Verver J."/>
            <person name="Yang W.-C."/>
            <person name="Schijlen E."/>
            <person name="Repin R."/>
            <person name="Schilthuizen M."/>
            <person name="Schranz E."/>
            <person name="Heidstra R."/>
            <person name="Miyata K."/>
            <person name="Fedorova E."/>
            <person name="Kohlen W."/>
            <person name="Bisseling T."/>
            <person name="Smit S."/>
            <person name="Geurts R."/>
        </authorList>
    </citation>
    <scope>NUCLEOTIDE SEQUENCE [LARGE SCALE GENOMIC DNA]</scope>
    <source>
        <strain evidence="3">cv. WU1-14</strain>
    </source>
</reference>
<dbReference type="EMBL" id="JXTB01000035">
    <property type="protein sequence ID" value="PON73182.1"/>
    <property type="molecule type" value="Genomic_DNA"/>
</dbReference>
<dbReference type="Proteomes" id="UP000237105">
    <property type="component" value="Unassembled WGS sequence"/>
</dbReference>
<comment type="caution">
    <text evidence="2">The sequence shown here is derived from an EMBL/GenBank/DDBJ whole genome shotgun (WGS) entry which is preliminary data.</text>
</comment>
<evidence type="ECO:0000313" key="3">
    <source>
        <dbReference type="Proteomes" id="UP000237105"/>
    </source>
</evidence>
<feature type="region of interest" description="Disordered" evidence="1">
    <location>
        <begin position="75"/>
        <end position="102"/>
    </location>
</feature>